<dbReference type="UniPathway" id="UPA00057">
    <property type="reaction ID" value="UER00098"/>
</dbReference>
<dbReference type="InterPro" id="IPR006203">
    <property type="entry name" value="GHMP_knse_ATP-bd_CS"/>
</dbReference>
<dbReference type="InterPro" id="IPR036554">
    <property type="entry name" value="GHMP_kinase_C_sf"/>
</dbReference>
<keyword evidence="10" id="KW-0460">Magnesium</keyword>
<sequence>MKTCTSASGKIILSGEHAVVYGFPALVTAINCRAKVFLEENNNGISVYPSFARIFILAGLKRIEKILKTEFRGFNLYIDSKIPVGSGMGSSAAIAVCLSAAILHYKKFPLDLERINELAYEMEKINHGKPSGVDNAVSTYGGFLWFRKESEKFKIFSKVVPEKKLPKLLIVDSGKPEETTRDMVFLVSEKYKRHPKKVEKIFLRIEDITKAFLQYILNEKKLVLRELIKENERLLEELGVVSDSTKALIKEIEKLGGAAKISGAGGRKTNSGVVITYHQNNDVLLDFAKKKNLKVFPVRLGMKGVKIEKDKI</sequence>
<keyword evidence="7" id="KW-0547">Nucleotide-binding</keyword>
<evidence type="ECO:0000256" key="9">
    <source>
        <dbReference type="ARBA" id="ARBA00022840"/>
    </source>
</evidence>
<evidence type="ECO:0000313" key="15">
    <source>
        <dbReference type="Proteomes" id="UP000179219"/>
    </source>
</evidence>
<dbReference type="Gene3D" id="3.30.230.10">
    <property type="match status" value="2"/>
</dbReference>
<dbReference type="PANTHER" id="PTHR43290">
    <property type="entry name" value="MEVALONATE KINASE"/>
    <property type="match status" value="1"/>
</dbReference>
<reference evidence="14 15" key="1">
    <citation type="journal article" date="2016" name="Nat. Commun.">
        <title>Thousands of microbial genomes shed light on interconnected biogeochemical processes in an aquifer system.</title>
        <authorList>
            <person name="Anantharaman K."/>
            <person name="Brown C.T."/>
            <person name="Hug L.A."/>
            <person name="Sharon I."/>
            <person name="Castelle C.J."/>
            <person name="Probst A.J."/>
            <person name="Thomas B.C."/>
            <person name="Singh A."/>
            <person name="Wilkins M.J."/>
            <person name="Karaoz U."/>
            <person name="Brodie E.L."/>
            <person name="Williams K.H."/>
            <person name="Hubbard S.S."/>
            <person name="Banfield J.F."/>
        </authorList>
    </citation>
    <scope>NUCLEOTIDE SEQUENCE [LARGE SCALE GENOMIC DNA]</scope>
</reference>
<keyword evidence="4" id="KW-0963">Cytoplasm</keyword>
<proteinExistence type="inferred from homology"/>
<dbReference type="InterPro" id="IPR006205">
    <property type="entry name" value="Mev_gal_kin"/>
</dbReference>
<evidence type="ECO:0000256" key="8">
    <source>
        <dbReference type="ARBA" id="ARBA00022777"/>
    </source>
</evidence>
<dbReference type="NCBIfam" id="TIGR00549">
    <property type="entry name" value="mevalon_kin"/>
    <property type="match status" value="1"/>
</dbReference>
<comment type="similarity">
    <text evidence="2">Belongs to the GHMP kinase family. Mevalonate kinase subfamily.</text>
</comment>
<accession>A0A1F7X2Z0</accession>
<evidence type="ECO:0000256" key="5">
    <source>
        <dbReference type="ARBA" id="ARBA00022516"/>
    </source>
</evidence>
<protein>
    <recommendedName>
        <fullName evidence="3">mevalonate kinase</fullName>
        <ecNumber evidence="3">2.7.1.36</ecNumber>
    </recommendedName>
</protein>
<dbReference type="PANTHER" id="PTHR43290:SF2">
    <property type="entry name" value="MEVALONATE KINASE"/>
    <property type="match status" value="1"/>
</dbReference>
<evidence type="ECO:0000259" key="13">
    <source>
        <dbReference type="Pfam" id="PF00288"/>
    </source>
</evidence>
<dbReference type="Pfam" id="PF00288">
    <property type="entry name" value="GHMP_kinases_N"/>
    <property type="match status" value="1"/>
</dbReference>
<dbReference type="EMBL" id="MGFP01000023">
    <property type="protein sequence ID" value="OGM09464.1"/>
    <property type="molecule type" value="Genomic_DNA"/>
</dbReference>
<keyword evidence="8 14" id="KW-0418">Kinase</keyword>
<comment type="subcellular location">
    <subcellularLocation>
        <location evidence="1">Cytoplasm</location>
    </subcellularLocation>
</comment>
<evidence type="ECO:0000256" key="7">
    <source>
        <dbReference type="ARBA" id="ARBA00022741"/>
    </source>
</evidence>
<dbReference type="PROSITE" id="PS00627">
    <property type="entry name" value="GHMP_KINASES_ATP"/>
    <property type="match status" value="1"/>
</dbReference>
<evidence type="ECO:0000256" key="2">
    <source>
        <dbReference type="ARBA" id="ARBA00006495"/>
    </source>
</evidence>
<dbReference type="Proteomes" id="UP000179219">
    <property type="component" value="Unassembled WGS sequence"/>
</dbReference>
<dbReference type="EC" id="2.7.1.36" evidence="3"/>
<evidence type="ECO:0000256" key="4">
    <source>
        <dbReference type="ARBA" id="ARBA00022490"/>
    </source>
</evidence>
<keyword evidence="9" id="KW-0067">ATP-binding</keyword>
<dbReference type="SUPFAM" id="SSF54211">
    <property type="entry name" value="Ribosomal protein S5 domain 2-like"/>
    <property type="match status" value="1"/>
</dbReference>
<evidence type="ECO:0000313" key="14">
    <source>
        <dbReference type="EMBL" id="OGM09464.1"/>
    </source>
</evidence>
<evidence type="ECO:0000256" key="12">
    <source>
        <dbReference type="ARBA" id="ARBA00029438"/>
    </source>
</evidence>
<dbReference type="GO" id="GO:0005829">
    <property type="term" value="C:cytosol"/>
    <property type="evidence" value="ECO:0007669"/>
    <property type="project" value="TreeGrafter"/>
</dbReference>
<dbReference type="SUPFAM" id="SSF55060">
    <property type="entry name" value="GHMP Kinase, C-terminal domain"/>
    <property type="match status" value="1"/>
</dbReference>
<organism evidence="14 15">
    <name type="scientific">Candidatus Woesebacteria bacterium RBG_13_34_9</name>
    <dbReference type="NCBI Taxonomy" id="1802477"/>
    <lineage>
        <taxon>Bacteria</taxon>
        <taxon>Candidatus Woeseibacteriota</taxon>
    </lineage>
</organism>
<dbReference type="InterPro" id="IPR020568">
    <property type="entry name" value="Ribosomal_Su5_D2-typ_SF"/>
</dbReference>
<keyword evidence="11" id="KW-0443">Lipid metabolism</keyword>
<dbReference type="GO" id="GO:0004496">
    <property type="term" value="F:mevalonate kinase activity"/>
    <property type="evidence" value="ECO:0007669"/>
    <property type="project" value="UniProtKB-EC"/>
</dbReference>
<dbReference type="PRINTS" id="PR00959">
    <property type="entry name" value="MEVGALKINASE"/>
</dbReference>
<keyword evidence="6" id="KW-0808">Transferase</keyword>
<evidence type="ECO:0000256" key="11">
    <source>
        <dbReference type="ARBA" id="ARBA00023098"/>
    </source>
</evidence>
<evidence type="ECO:0000256" key="1">
    <source>
        <dbReference type="ARBA" id="ARBA00004496"/>
    </source>
</evidence>
<comment type="caution">
    <text evidence="14">The sequence shown here is derived from an EMBL/GenBank/DDBJ whole genome shotgun (WGS) entry which is preliminary data.</text>
</comment>
<keyword evidence="5" id="KW-0444">Lipid biosynthesis</keyword>
<name>A0A1F7X2Z0_9BACT</name>
<evidence type="ECO:0000256" key="3">
    <source>
        <dbReference type="ARBA" id="ARBA00012103"/>
    </source>
</evidence>
<dbReference type="Gene3D" id="3.30.70.890">
    <property type="entry name" value="GHMP kinase, C-terminal domain"/>
    <property type="match status" value="1"/>
</dbReference>
<gene>
    <name evidence="14" type="ORF">A2159_00840</name>
</gene>
<dbReference type="GO" id="GO:0005524">
    <property type="term" value="F:ATP binding"/>
    <property type="evidence" value="ECO:0007669"/>
    <property type="project" value="UniProtKB-KW"/>
</dbReference>
<feature type="domain" description="GHMP kinase N-terminal" evidence="13">
    <location>
        <begin position="63"/>
        <end position="142"/>
    </location>
</feature>
<evidence type="ECO:0000256" key="6">
    <source>
        <dbReference type="ARBA" id="ARBA00022679"/>
    </source>
</evidence>
<evidence type="ECO:0000256" key="10">
    <source>
        <dbReference type="ARBA" id="ARBA00022842"/>
    </source>
</evidence>
<dbReference type="InterPro" id="IPR006204">
    <property type="entry name" value="GHMP_kinase_N_dom"/>
</dbReference>
<dbReference type="AlphaFoldDB" id="A0A1F7X2Z0"/>
<dbReference type="InterPro" id="IPR014721">
    <property type="entry name" value="Ribsml_uS5_D2-typ_fold_subgr"/>
</dbReference>
<dbReference type="GO" id="GO:0019287">
    <property type="term" value="P:isopentenyl diphosphate biosynthetic process, mevalonate pathway"/>
    <property type="evidence" value="ECO:0007669"/>
    <property type="project" value="UniProtKB-UniPathway"/>
</dbReference>
<comment type="pathway">
    <text evidence="12">Isoprenoid biosynthesis; isopentenyl diphosphate biosynthesis via mevalonate pathway; isopentenyl diphosphate from (R)-mevalonate: step 1/3.</text>
</comment>